<organism evidence="4 5">
    <name type="scientific">Tanacetum coccineum</name>
    <dbReference type="NCBI Taxonomy" id="301880"/>
    <lineage>
        <taxon>Eukaryota</taxon>
        <taxon>Viridiplantae</taxon>
        <taxon>Streptophyta</taxon>
        <taxon>Embryophyta</taxon>
        <taxon>Tracheophyta</taxon>
        <taxon>Spermatophyta</taxon>
        <taxon>Magnoliopsida</taxon>
        <taxon>eudicotyledons</taxon>
        <taxon>Gunneridae</taxon>
        <taxon>Pentapetalae</taxon>
        <taxon>asterids</taxon>
        <taxon>campanulids</taxon>
        <taxon>Asterales</taxon>
        <taxon>Asteraceae</taxon>
        <taxon>Asteroideae</taxon>
        <taxon>Anthemideae</taxon>
        <taxon>Anthemidinae</taxon>
        <taxon>Tanacetum</taxon>
    </lineage>
</organism>
<proteinExistence type="predicted"/>
<comment type="caution">
    <text evidence="4">The sequence shown here is derived from an EMBL/GenBank/DDBJ whole genome shotgun (WGS) entry which is preliminary data.</text>
</comment>
<sequence>MTESPLVDSSLVDLVFSPGYDPIAYLNKAMAFLIAVASSRFPSTNNQLRTSSIPRNQATIQDGRVTVQQPKRPRNAAWYKDKAMLAEAQEAGQILDEEQLVFLADPGVPDGQAVQTIIPNNAAFQTEDLDTYDSDYDDISNAKAVLMANISNYGSDVILENAQRIKPTLYDGIVISDKHVATPVIDDEETLILEEESRSKMSEKEKDPEAIKQNKMEAPKELPKSSVDKQCLEIAKKELLLENDRLLQQIMSQDVLLTVMNYMSLIEYFENNDLKAQLQDKDSIICMFKLDLEPLAPRLLQNREAHIDYLKYTQEQADILREIVEQAKAKQPLDNELDFAKSKKSSHQPKAKETNQEKLYLLHMDLCGLMRVLMQDKKPDLSFFYVFGALCYPTNDNDDLGKLNAKVDNGIFVGYAPAKKAFRIYNKRTRKIIETIHVTFDELTAMASEQFSSGPRLHSMTPATSSLGLAPNIVSITLYSTKKEKMDWITCFDICFDEYFTPPSIAFSLVQEAAASRASVLTDSPVLTSIDQDAPSTKGFVDQEYPSHVYKLKKALYGLKQAPRAWYDMLSSFLISQHFSKGAINPKLLQRQCWERIITDEPLCSTMSMTGMMSFFLGLQISQSPRGIFINQSKYASEIVKKYGLITYYGFQFYKIPLYYDNKSAIALCCNNVQHSRAKHIDVRYHFIMEQVENGVVELYFVQTKYQLGDIFTKPLPRERFNFLIEKARYENHVLPEMLKKSGQRKSEISYGGSNSVLFHMKHVTTQAQQKALDDALVAPADRLEFRKGSSRLKT</sequence>
<reference evidence="4" key="1">
    <citation type="journal article" date="2022" name="Int. J. Mol. Sci.">
        <title>Draft Genome of Tanacetum Coccineum: Genomic Comparison of Closely Related Tanacetum-Family Plants.</title>
        <authorList>
            <person name="Yamashiro T."/>
            <person name="Shiraishi A."/>
            <person name="Nakayama K."/>
            <person name="Satake H."/>
        </authorList>
    </citation>
    <scope>NUCLEOTIDE SEQUENCE</scope>
</reference>
<dbReference type="InterPro" id="IPR057670">
    <property type="entry name" value="SH3_retrovirus"/>
</dbReference>
<feature type="compositionally biased region" description="Basic and acidic residues" evidence="1">
    <location>
        <begin position="195"/>
        <end position="222"/>
    </location>
</feature>
<protein>
    <submittedName>
        <fullName evidence="4">Retrovirus-related pol polyprotein from transposon TNT 1-94</fullName>
    </submittedName>
</protein>
<evidence type="ECO:0000313" key="5">
    <source>
        <dbReference type="Proteomes" id="UP001151760"/>
    </source>
</evidence>
<evidence type="ECO:0000256" key="1">
    <source>
        <dbReference type="SAM" id="MobiDB-lite"/>
    </source>
</evidence>
<dbReference type="Proteomes" id="UP001151760">
    <property type="component" value="Unassembled WGS sequence"/>
</dbReference>
<dbReference type="EMBL" id="BQNB010010111">
    <property type="protein sequence ID" value="GJS72878.1"/>
    <property type="molecule type" value="Genomic_DNA"/>
</dbReference>
<reference evidence="4" key="2">
    <citation type="submission" date="2022-01" db="EMBL/GenBank/DDBJ databases">
        <authorList>
            <person name="Yamashiro T."/>
            <person name="Shiraishi A."/>
            <person name="Satake H."/>
            <person name="Nakayama K."/>
        </authorList>
    </citation>
    <scope>NUCLEOTIDE SEQUENCE</scope>
</reference>
<dbReference type="Pfam" id="PF25597">
    <property type="entry name" value="SH3_retrovirus"/>
    <property type="match status" value="1"/>
</dbReference>
<feature type="region of interest" description="Disordered" evidence="1">
    <location>
        <begin position="194"/>
        <end position="222"/>
    </location>
</feature>
<name>A0ABQ4Y6Y0_9ASTR</name>
<evidence type="ECO:0000313" key="4">
    <source>
        <dbReference type="EMBL" id="GJS72878.1"/>
    </source>
</evidence>
<feature type="domain" description="Reverse transcriptase Ty1/copia-type" evidence="2">
    <location>
        <begin position="538"/>
        <end position="585"/>
    </location>
</feature>
<keyword evidence="5" id="KW-1185">Reference proteome</keyword>
<accession>A0ABQ4Y6Y0</accession>
<dbReference type="Pfam" id="PF07727">
    <property type="entry name" value="RVT_2"/>
    <property type="match status" value="1"/>
</dbReference>
<evidence type="ECO:0000259" key="3">
    <source>
        <dbReference type="Pfam" id="PF25597"/>
    </source>
</evidence>
<dbReference type="InterPro" id="IPR013103">
    <property type="entry name" value="RVT_2"/>
</dbReference>
<dbReference type="CDD" id="cd09272">
    <property type="entry name" value="RNase_HI_RT_Ty1"/>
    <property type="match status" value="1"/>
</dbReference>
<gene>
    <name evidence="4" type="ORF">Tco_0705719</name>
</gene>
<feature type="domain" description="Retroviral polymerase SH3-like" evidence="3">
    <location>
        <begin position="390"/>
        <end position="444"/>
    </location>
</feature>
<evidence type="ECO:0000259" key="2">
    <source>
        <dbReference type="Pfam" id="PF07727"/>
    </source>
</evidence>